<dbReference type="Gene3D" id="3.40.190.10">
    <property type="entry name" value="Periplasmic binding protein-like II"/>
    <property type="match status" value="1"/>
</dbReference>
<evidence type="ECO:0000256" key="7">
    <source>
        <dbReference type="ARBA" id="ARBA00023288"/>
    </source>
</evidence>
<reference evidence="8 9" key="1">
    <citation type="submission" date="2020-08" db="EMBL/GenBank/DDBJ databases">
        <title>Genomic Encyclopedia of Type Strains, Phase IV (KMG-IV): sequencing the most valuable type-strain genomes for metagenomic binning, comparative biology and taxonomic classification.</title>
        <authorList>
            <person name="Goeker M."/>
        </authorList>
    </citation>
    <scope>NUCLEOTIDE SEQUENCE [LARGE SCALE GENOMIC DNA]</scope>
    <source>
        <strain evidence="8 9">DSM 103462</strain>
    </source>
</reference>
<evidence type="ECO:0000256" key="6">
    <source>
        <dbReference type="ARBA" id="ARBA00023139"/>
    </source>
</evidence>
<evidence type="ECO:0000256" key="4">
    <source>
        <dbReference type="ARBA" id="ARBA00022729"/>
    </source>
</evidence>
<keyword evidence="5" id="KW-0472">Membrane</keyword>
<keyword evidence="6" id="KW-0564">Palmitate</keyword>
<evidence type="ECO:0000256" key="2">
    <source>
        <dbReference type="ARBA" id="ARBA00008520"/>
    </source>
</evidence>
<keyword evidence="3" id="KW-1003">Cell membrane</keyword>
<dbReference type="GO" id="GO:0042597">
    <property type="term" value="C:periplasmic space"/>
    <property type="evidence" value="ECO:0007669"/>
    <property type="project" value="UniProtKB-SubCell"/>
</dbReference>
<dbReference type="Proteomes" id="UP000518887">
    <property type="component" value="Unassembled WGS sequence"/>
</dbReference>
<evidence type="ECO:0000256" key="3">
    <source>
        <dbReference type="ARBA" id="ARBA00022475"/>
    </source>
</evidence>
<comment type="subcellular location">
    <subcellularLocation>
        <location evidence="1">Periplasm</location>
    </subcellularLocation>
</comment>
<evidence type="ECO:0000313" key="8">
    <source>
        <dbReference type="EMBL" id="MBB5226344.1"/>
    </source>
</evidence>
<dbReference type="InterPro" id="IPR050490">
    <property type="entry name" value="Bact_solute-bd_prot1"/>
</dbReference>
<dbReference type="InterPro" id="IPR006059">
    <property type="entry name" value="SBP"/>
</dbReference>
<dbReference type="PANTHER" id="PTHR43649">
    <property type="entry name" value="ARABINOSE-BINDING PROTEIN-RELATED"/>
    <property type="match status" value="1"/>
</dbReference>
<dbReference type="AlphaFoldDB" id="A0A7W8G9I2"/>
<name>A0A7W8G9I2_9SPIR</name>
<dbReference type="PROSITE" id="PS51257">
    <property type="entry name" value="PROKAR_LIPOPROTEIN"/>
    <property type="match status" value="1"/>
</dbReference>
<organism evidence="8 9">
    <name type="scientific">Treponema ruminis</name>
    <dbReference type="NCBI Taxonomy" id="744515"/>
    <lineage>
        <taxon>Bacteria</taxon>
        <taxon>Pseudomonadati</taxon>
        <taxon>Spirochaetota</taxon>
        <taxon>Spirochaetia</taxon>
        <taxon>Spirochaetales</taxon>
        <taxon>Treponemataceae</taxon>
        <taxon>Treponema</taxon>
    </lineage>
</organism>
<protein>
    <submittedName>
        <fullName evidence="8">ABC-type glycerol-3-phosphate transport system substrate-binding protein</fullName>
    </submittedName>
</protein>
<evidence type="ECO:0000256" key="1">
    <source>
        <dbReference type="ARBA" id="ARBA00004418"/>
    </source>
</evidence>
<dbReference type="SUPFAM" id="SSF53850">
    <property type="entry name" value="Periplasmic binding protein-like II"/>
    <property type="match status" value="1"/>
</dbReference>
<evidence type="ECO:0000256" key="5">
    <source>
        <dbReference type="ARBA" id="ARBA00023136"/>
    </source>
</evidence>
<proteinExistence type="inferred from homology"/>
<sequence>MKKSNLILGAVLCAAALVSTGCEKKGGDTSAAKKDASKNLVVWSFTDELEGMINNYYKPAHPDMTVEYSMTPTDQFPNKLDPVLQSGSGTPDVFALENAFVRKYIESDLLLPLDDVYEEVKGKMADYPMKIGTYNGHVYGMAWQVCPGALFYRRSLAKAYLGTDDPVEVQKYVSDLKKFVETAKLLKEKSNGKCDIVSSSGDMFMPYKGARKQPWVVNDKLVVDPAMEQFMDMCKTLHDENLDGRVGQWSEGWFAGMKGTLKDEKGNPVEVFCYLLPTWGLHYVLKQNSPDTAGDWAMCAGPANYYWGGTWIAAYKNTKNPNAAKEMIKYLATDDTFLTAYAKSSGDTVGNLNVQNALKDSFSDPYLAGQNHYKEFCEMAKGIDGSLIQGTDQQIEALFNEATAAYANGEKTKEQALKDFKDQVSSTMGY</sequence>
<keyword evidence="9" id="KW-1185">Reference proteome</keyword>
<keyword evidence="7" id="KW-0449">Lipoprotein</keyword>
<dbReference type="EMBL" id="JACHFQ010000005">
    <property type="protein sequence ID" value="MBB5226344.1"/>
    <property type="molecule type" value="Genomic_DNA"/>
</dbReference>
<comment type="caution">
    <text evidence="8">The sequence shown here is derived from an EMBL/GenBank/DDBJ whole genome shotgun (WGS) entry which is preliminary data.</text>
</comment>
<dbReference type="RefSeq" id="WP_184659511.1">
    <property type="nucleotide sequence ID" value="NZ_CP031518.1"/>
</dbReference>
<dbReference type="PANTHER" id="PTHR43649:SF33">
    <property type="entry name" value="POLYGALACTURONAN_RHAMNOGALACTURONAN-BINDING PROTEIN YTCQ"/>
    <property type="match status" value="1"/>
</dbReference>
<keyword evidence="4" id="KW-0732">Signal</keyword>
<dbReference type="Pfam" id="PF13416">
    <property type="entry name" value="SBP_bac_8"/>
    <property type="match status" value="1"/>
</dbReference>
<accession>A0A7W8G9I2</accession>
<evidence type="ECO:0000313" key="9">
    <source>
        <dbReference type="Proteomes" id="UP000518887"/>
    </source>
</evidence>
<gene>
    <name evidence="8" type="ORF">HNP76_001717</name>
</gene>
<comment type="similarity">
    <text evidence="2">Belongs to the bacterial solute-binding protein 1 family.</text>
</comment>